<dbReference type="AlphaFoldDB" id="A0A381WEY3"/>
<dbReference type="GO" id="GO:0009029">
    <property type="term" value="F:lipid-A 4'-kinase activity"/>
    <property type="evidence" value="ECO:0007669"/>
    <property type="project" value="InterPro"/>
</dbReference>
<name>A0A381WEY3_9ZZZZ</name>
<organism evidence="1">
    <name type="scientific">marine metagenome</name>
    <dbReference type="NCBI Taxonomy" id="408172"/>
    <lineage>
        <taxon>unclassified sequences</taxon>
        <taxon>metagenomes</taxon>
        <taxon>ecological metagenomes</taxon>
    </lineage>
</organism>
<dbReference type="GO" id="GO:0009245">
    <property type="term" value="P:lipid A biosynthetic process"/>
    <property type="evidence" value="ECO:0007669"/>
    <property type="project" value="InterPro"/>
</dbReference>
<evidence type="ECO:0000313" key="1">
    <source>
        <dbReference type="EMBL" id="SVA51086.1"/>
    </source>
</evidence>
<feature type="non-terminal residue" evidence="1">
    <location>
        <position position="1"/>
    </location>
</feature>
<gene>
    <name evidence="1" type="ORF">METZ01_LOCUS103940</name>
</gene>
<dbReference type="EMBL" id="UINC01011598">
    <property type="protein sequence ID" value="SVA51086.1"/>
    <property type="molecule type" value="Genomic_DNA"/>
</dbReference>
<accession>A0A381WEY3</accession>
<feature type="non-terminal residue" evidence="1">
    <location>
        <position position="46"/>
    </location>
</feature>
<protein>
    <submittedName>
        <fullName evidence="1">Uncharacterized protein</fullName>
    </submittedName>
</protein>
<dbReference type="Pfam" id="PF02606">
    <property type="entry name" value="LpxK"/>
    <property type="match status" value="1"/>
</dbReference>
<dbReference type="UniPathway" id="UPA00359">
    <property type="reaction ID" value="UER00482"/>
</dbReference>
<sequence length="46" mass="4716">VICVGNLVVGGAGKTPTAIAIGQFFKKKGLDIHFLSRGYGKSLVGP</sequence>
<dbReference type="GO" id="GO:0016020">
    <property type="term" value="C:membrane"/>
    <property type="evidence" value="ECO:0007669"/>
    <property type="project" value="GOC"/>
</dbReference>
<dbReference type="GO" id="GO:0005524">
    <property type="term" value="F:ATP binding"/>
    <property type="evidence" value="ECO:0007669"/>
    <property type="project" value="InterPro"/>
</dbReference>
<dbReference type="InterPro" id="IPR003758">
    <property type="entry name" value="LpxK"/>
</dbReference>
<proteinExistence type="predicted"/>
<reference evidence="1" key="1">
    <citation type="submission" date="2018-05" db="EMBL/GenBank/DDBJ databases">
        <authorList>
            <person name="Lanie J.A."/>
            <person name="Ng W.-L."/>
            <person name="Kazmierczak K.M."/>
            <person name="Andrzejewski T.M."/>
            <person name="Davidsen T.M."/>
            <person name="Wayne K.J."/>
            <person name="Tettelin H."/>
            <person name="Glass J.I."/>
            <person name="Rusch D."/>
            <person name="Podicherti R."/>
            <person name="Tsui H.-C.T."/>
            <person name="Winkler M.E."/>
        </authorList>
    </citation>
    <scope>NUCLEOTIDE SEQUENCE</scope>
</reference>